<dbReference type="Gene3D" id="3.40.50.2300">
    <property type="match status" value="2"/>
</dbReference>
<name>A0AAU7GG14_9MICO</name>
<dbReference type="InterPro" id="IPR028082">
    <property type="entry name" value="Peripla_BP_I"/>
</dbReference>
<dbReference type="EMBL" id="CP157390">
    <property type="protein sequence ID" value="XBM48908.1"/>
    <property type="molecule type" value="Genomic_DNA"/>
</dbReference>
<keyword evidence="2" id="KW-0805">Transcription regulation</keyword>
<dbReference type="InterPro" id="IPR010982">
    <property type="entry name" value="Lambda_DNA-bd_dom_sf"/>
</dbReference>
<evidence type="ECO:0000256" key="3">
    <source>
        <dbReference type="ARBA" id="ARBA00023125"/>
    </source>
</evidence>
<dbReference type="SUPFAM" id="SSF47413">
    <property type="entry name" value="lambda repressor-like DNA-binding domains"/>
    <property type="match status" value="1"/>
</dbReference>
<dbReference type="InterPro" id="IPR046335">
    <property type="entry name" value="LacI/GalR-like_sensor"/>
</dbReference>
<evidence type="ECO:0000256" key="1">
    <source>
        <dbReference type="ARBA" id="ARBA00022491"/>
    </source>
</evidence>
<feature type="domain" description="HTH lacI-type" evidence="5">
    <location>
        <begin position="9"/>
        <end position="67"/>
    </location>
</feature>
<dbReference type="CDD" id="cd06267">
    <property type="entry name" value="PBP1_LacI_sugar_binding-like"/>
    <property type="match status" value="1"/>
</dbReference>
<dbReference type="Pfam" id="PF00356">
    <property type="entry name" value="LacI"/>
    <property type="match status" value="1"/>
</dbReference>
<dbReference type="AlphaFoldDB" id="A0AAU7GG14"/>
<dbReference type="GO" id="GO:0003700">
    <property type="term" value="F:DNA-binding transcription factor activity"/>
    <property type="evidence" value="ECO:0007669"/>
    <property type="project" value="TreeGrafter"/>
</dbReference>
<dbReference type="Gene3D" id="1.10.260.40">
    <property type="entry name" value="lambda repressor-like DNA-binding domains"/>
    <property type="match status" value="1"/>
</dbReference>
<reference evidence="6" key="1">
    <citation type="submission" date="2024-05" db="EMBL/GenBank/DDBJ databases">
        <title>The Natural Products Discovery Center: Release of the First 8490 Sequenced Strains for Exploring Actinobacteria Biosynthetic Diversity.</title>
        <authorList>
            <person name="Kalkreuter E."/>
            <person name="Kautsar S.A."/>
            <person name="Yang D."/>
            <person name="Bader C.D."/>
            <person name="Teijaro C.N."/>
            <person name="Fluegel L."/>
            <person name="Davis C.M."/>
            <person name="Simpson J.R."/>
            <person name="Lauterbach L."/>
            <person name="Steele A.D."/>
            <person name="Gui C."/>
            <person name="Meng S."/>
            <person name="Li G."/>
            <person name="Viehrig K."/>
            <person name="Ye F."/>
            <person name="Su P."/>
            <person name="Kiefer A.F."/>
            <person name="Nichols A."/>
            <person name="Cepeda A.J."/>
            <person name="Yan W."/>
            <person name="Fan B."/>
            <person name="Jiang Y."/>
            <person name="Adhikari A."/>
            <person name="Zheng C.-J."/>
            <person name="Schuster L."/>
            <person name="Cowan T.M."/>
            <person name="Smanski M.J."/>
            <person name="Chevrette M.G."/>
            <person name="de Carvalho L.P.S."/>
            <person name="Shen B."/>
        </authorList>
    </citation>
    <scope>NUCLEOTIDE SEQUENCE</scope>
    <source>
        <strain evidence="6">NPDC080035</strain>
    </source>
</reference>
<evidence type="ECO:0000313" key="6">
    <source>
        <dbReference type="EMBL" id="XBM48908.1"/>
    </source>
</evidence>
<dbReference type="RefSeq" id="WP_348788829.1">
    <property type="nucleotide sequence ID" value="NZ_CP157390.1"/>
</dbReference>
<dbReference type="PROSITE" id="PS50932">
    <property type="entry name" value="HTH_LACI_2"/>
    <property type="match status" value="1"/>
</dbReference>
<dbReference type="GO" id="GO:0000976">
    <property type="term" value="F:transcription cis-regulatory region binding"/>
    <property type="evidence" value="ECO:0007669"/>
    <property type="project" value="TreeGrafter"/>
</dbReference>
<accession>A0AAU7GG14</accession>
<dbReference type="CDD" id="cd01392">
    <property type="entry name" value="HTH_LacI"/>
    <property type="match status" value="1"/>
</dbReference>
<evidence type="ECO:0000259" key="5">
    <source>
        <dbReference type="PROSITE" id="PS50932"/>
    </source>
</evidence>
<evidence type="ECO:0000256" key="2">
    <source>
        <dbReference type="ARBA" id="ARBA00023015"/>
    </source>
</evidence>
<keyword evidence="1" id="KW-0678">Repressor</keyword>
<dbReference type="SUPFAM" id="SSF53822">
    <property type="entry name" value="Periplasmic binding protein-like I"/>
    <property type="match status" value="1"/>
</dbReference>
<organism evidence="6">
    <name type="scientific">Leifsonia sp. NPDC080035</name>
    <dbReference type="NCBI Taxonomy" id="3143936"/>
    <lineage>
        <taxon>Bacteria</taxon>
        <taxon>Bacillati</taxon>
        <taxon>Actinomycetota</taxon>
        <taxon>Actinomycetes</taxon>
        <taxon>Micrococcales</taxon>
        <taxon>Microbacteriaceae</taxon>
        <taxon>Leifsonia</taxon>
    </lineage>
</organism>
<keyword evidence="4" id="KW-0804">Transcription</keyword>
<evidence type="ECO:0000256" key="4">
    <source>
        <dbReference type="ARBA" id="ARBA00023163"/>
    </source>
</evidence>
<dbReference type="SMART" id="SM00354">
    <property type="entry name" value="HTH_LACI"/>
    <property type="match status" value="1"/>
</dbReference>
<proteinExistence type="predicted"/>
<dbReference type="PANTHER" id="PTHR30146:SF148">
    <property type="entry name" value="HTH-TYPE TRANSCRIPTIONAL REPRESSOR PURR-RELATED"/>
    <property type="match status" value="1"/>
</dbReference>
<dbReference type="Pfam" id="PF13377">
    <property type="entry name" value="Peripla_BP_3"/>
    <property type="match status" value="1"/>
</dbReference>
<gene>
    <name evidence="6" type="ORF">AAME72_03375</name>
</gene>
<dbReference type="InterPro" id="IPR000843">
    <property type="entry name" value="HTH_LacI"/>
</dbReference>
<protein>
    <submittedName>
        <fullName evidence="6">LacI family DNA-binding transcriptional regulator</fullName>
    </submittedName>
</protein>
<dbReference type="PANTHER" id="PTHR30146">
    <property type="entry name" value="LACI-RELATED TRANSCRIPTIONAL REPRESSOR"/>
    <property type="match status" value="1"/>
</dbReference>
<keyword evidence="3 6" id="KW-0238">DNA-binding</keyword>
<sequence length="351" mass="37645">MAPSRAPRITQRTIAELAGVSQATVSLVLNGRSDNGVRIPEETRERVLAVIRQTTYVADPVARSLAGSANNLVGVFTYEHAFPNETSDFYTPLLTGIESEAETRGLDLLMFTSAPLVDGRRRIFHENSRLRLADGCLLLGREMDADELARLRDSGYPFVAIGRRDVEGVAFVGVDYATPTRQLARMAVAAGHHSAFYARLSLSLTAESSRDRHDALIDELTSAGVAVDQAETTEAGLASVWRRVREGEATVLFVEDPTDAEGLHALAAADGVAVPDDLSFVVLGEHGRGGGDVDFTRLSAPRTELGSRAVVLLDQLLNGTRGQEELPVQQLLECTVIDGSTLAAPRAGAAR</sequence>